<dbReference type="CDD" id="cd04189">
    <property type="entry name" value="G1P_TT_long"/>
    <property type="match status" value="1"/>
</dbReference>
<dbReference type="InterPro" id="IPR005908">
    <property type="entry name" value="G1P_thy_trans_l"/>
</dbReference>
<dbReference type="Proteomes" id="UP000002357">
    <property type="component" value="Plasmid pSCL4"/>
</dbReference>
<evidence type="ECO:0000256" key="1">
    <source>
        <dbReference type="SAM" id="MobiDB-lite"/>
    </source>
</evidence>
<sequence length="388" mass="41532">MAPRSEAPRSDASRCDAPRTDAPDTDAPRTDLKALVLAGGSGSRLWPITHTSAKQLVPVAGKPVLFYTLEAIAAAGIRETGVVVGDTAAEIESAVGDGSRFGLDVTYLPQRAPLGLAHAVRIARDYLGDADFLMYLGDNFLVDGVSAAVRRFRTHRPDAQIMLTRVADPRAFGVAELDPLGRVTGLEEKPERPRSDLALVGVYLFTPRVHDAVWGLKPSWRGELEITDAIQQMIDEGRRVDATIVSGYWKDTGNVADLLEVNRLVLDGIESDRPGEVHSSELIGRVVVEKGATVTGSRIVGPVVVAAGSLVRDSRIGPFTSIDRDCAVVDSEIEDSIVLRGATITGVRRVECSLIGREAEVLSRPRADGGQGAHRLVLGDHSTVRIAS</sequence>
<reference evidence="3 4" key="1">
    <citation type="journal article" date="2010" name="Genome Biol. Evol.">
        <title>The sequence of a 1.8-mb bacterial linear plasmid reveals a rich evolutionary reservoir of secondary metabolic pathways.</title>
        <authorList>
            <person name="Medema M.H."/>
            <person name="Trefzer A."/>
            <person name="Kovalchuk A."/>
            <person name="van den Berg M."/>
            <person name="Mueller U."/>
            <person name="Heijne W."/>
            <person name="Wu L."/>
            <person name="Alam M.T."/>
            <person name="Ronning C.M."/>
            <person name="Nierman W.C."/>
            <person name="Bovenberg R.A.L."/>
            <person name="Breitling R."/>
            <person name="Takano E."/>
        </authorList>
    </citation>
    <scope>NUCLEOTIDE SEQUENCE [LARGE SCALE GENOMIC DNA]</scope>
    <source>
        <strain evidence="4">ATCC 27064 / DSM 738 / JCM 4710 / NBRC 13307 / NCIMB 12785 / NRRL 3585 / VKM Ac-602</strain>
        <plasmid evidence="3">pSCL4</plasmid>
    </source>
</reference>
<keyword evidence="3" id="KW-0808">Transferase</keyword>
<dbReference type="EC" id="2.7.7.24" evidence="3"/>
<evidence type="ECO:0000313" key="4">
    <source>
        <dbReference type="Proteomes" id="UP000002357"/>
    </source>
</evidence>
<evidence type="ECO:0000313" key="3">
    <source>
        <dbReference type="EMBL" id="EFG04606.2"/>
    </source>
</evidence>
<geneLocation type="plasmid" evidence="3 4">
    <name>pSCL4</name>
</geneLocation>
<keyword evidence="3" id="KW-0548">Nucleotidyltransferase</keyword>
<feature type="domain" description="Nucleotidyl transferase" evidence="2">
    <location>
        <begin position="33"/>
        <end position="266"/>
    </location>
</feature>
<feature type="region of interest" description="Disordered" evidence="1">
    <location>
        <begin position="1"/>
        <end position="29"/>
    </location>
</feature>
<organism evidence="3 4">
    <name type="scientific">Streptomyces clavuligerus</name>
    <dbReference type="NCBI Taxonomy" id="1901"/>
    <lineage>
        <taxon>Bacteria</taxon>
        <taxon>Bacillati</taxon>
        <taxon>Actinomycetota</taxon>
        <taxon>Actinomycetes</taxon>
        <taxon>Kitasatosporales</taxon>
        <taxon>Streptomycetaceae</taxon>
        <taxon>Streptomyces</taxon>
    </lineage>
</organism>
<keyword evidence="3" id="KW-0614">Plasmid</keyword>
<name>D5SL13_STRCL</name>
<dbReference type="AlphaFoldDB" id="D5SL13"/>
<dbReference type="Gene3D" id="3.90.550.10">
    <property type="entry name" value="Spore Coat Polysaccharide Biosynthesis Protein SpsA, Chain A"/>
    <property type="match status" value="1"/>
</dbReference>
<evidence type="ECO:0000259" key="2">
    <source>
        <dbReference type="Pfam" id="PF00483"/>
    </source>
</evidence>
<accession>D5SL13</accession>
<gene>
    <name evidence="3" type="primary">staA</name>
    <name evidence="3" type="ORF">SCLAV_p1120</name>
</gene>
<dbReference type="EMBL" id="CM000914">
    <property type="protein sequence ID" value="EFG04606.2"/>
    <property type="molecule type" value="Genomic_DNA"/>
</dbReference>
<dbReference type="InterPro" id="IPR029044">
    <property type="entry name" value="Nucleotide-diphossugar_trans"/>
</dbReference>
<protein>
    <submittedName>
        <fullName evidence="3">Staurosporine biosynthesis glucose-1-phosphate thymidyltransferase StaA</fullName>
        <ecNumber evidence="3">2.7.7.24</ecNumber>
    </submittedName>
</protein>
<dbReference type="InterPro" id="IPR005835">
    <property type="entry name" value="NTP_transferase_dom"/>
</dbReference>
<dbReference type="PANTHER" id="PTHR42883">
    <property type="entry name" value="GLUCOSE-1-PHOSPHATE THYMIDYLTRANSFERASE"/>
    <property type="match status" value="1"/>
</dbReference>
<keyword evidence="4" id="KW-1185">Reference proteome</keyword>
<dbReference type="eggNOG" id="COG1209">
    <property type="taxonomic scope" value="Bacteria"/>
</dbReference>
<proteinExistence type="predicted"/>
<dbReference type="SUPFAM" id="SSF53448">
    <property type="entry name" value="Nucleotide-diphospho-sugar transferases"/>
    <property type="match status" value="1"/>
</dbReference>
<dbReference type="Pfam" id="PF00483">
    <property type="entry name" value="NTP_transferase"/>
    <property type="match status" value="1"/>
</dbReference>
<dbReference type="GO" id="GO:0008879">
    <property type="term" value="F:glucose-1-phosphate thymidylyltransferase activity"/>
    <property type="evidence" value="ECO:0007669"/>
    <property type="project" value="UniProtKB-EC"/>
</dbReference>
<dbReference type="NCBIfam" id="TIGR01208">
    <property type="entry name" value="rmlA_long"/>
    <property type="match status" value="1"/>
</dbReference>
<dbReference type="PANTHER" id="PTHR42883:SF2">
    <property type="entry name" value="THYMIDYLYLTRANSFERASE"/>
    <property type="match status" value="1"/>
</dbReference>